<dbReference type="GeneID" id="82157750"/>
<dbReference type="PRINTS" id="PR00735">
    <property type="entry name" value="GLHYDRLASE8"/>
</dbReference>
<evidence type="ECO:0000256" key="1">
    <source>
        <dbReference type="ARBA" id="ARBA00000966"/>
    </source>
</evidence>
<keyword evidence="7" id="KW-0624">Polysaccharide degradation</keyword>
<comment type="caution">
    <text evidence="8">The sequence shown here is derived from an EMBL/GenBank/DDBJ whole genome shotgun (WGS) entry which is preliminary data.</text>
</comment>
<accession>A0ABX2AXC9</accession>
<name>A0ABX2AXC9_9BACT</name>
<keyword evidence="9" id="KW-1185">Reference proteome</keyword>
<dbReference type="SUPFAM" id="SSF48208">
    <property type="entry name" value="Six-hairpin glycosidases"/>
    <property type="match status" value="1"/>
</dbReference>
<dbReference type="Proteomes" id="UP001193734">
    <property type="component" value="Unassembled WGS sequence"/>
</dbReference>
<evidence type="ECO:0000256" key="6">
    <source>
        <dbReference type="ARBA" id="ARBA00023295"/>
    </source>
</evidence>
<keyword evidence="7" id="KW-0119">Carbohydrate metabolism</keyword>
<proteinExistence type="inferred from homology"/>
<evidence type="ECO:0000256" key="7">
    <source>
        <dbReference type="ARBA" id="ARBA00023326"/>
    </source>
</evidence>
<gene>
    <name evidence="8" type="ORF">HPS55_08225</name>
</gene>
<dbReference type="InterPro" id="IPR002037">
    <property type="entry name" value="Glyco_hydro_8"/>
</dbReference>
<evidence type="ECO:0000256" key="4">
    <source>
        <dbReference type="ARBA" id="ARBA00022801"/>
    </source>
</evidence>
<protein>
    <recommendedName>
        <fullName evidence="3">cellulase</fullName>
        <ecNumber evidence="3">3.2.1.4</ecNumber>
    </recommendedName>
</protein>
<comment type="similarity">
    <text evidence="2">Belongs to the glycosyl hydrolase 8 (cellulase D) family.</text>
</comment>
<organism evidence="8 9">
    <name type="scientific">Xylanibacter rodentium</name>
    <dbReference type="NCBI Taxonomy" id="2736289"/>
    <lineage>
        <taxon>Bacteria</taxon>
        <taxon>Pseudomonadati</taxon>
        <taxon>Bacteroidota</taxon>
        <taxon>Bacteroidia</taxon>
        <taxon>Bacteroidales</taxon>
        <taxon>Prevotellaceae</taxon>
        <taxon>Xylanibacter</taxon>
    </lineage>
</organism>
<comment type="catalytic activity">
    <reaction evidence="1">
        <text>Endohydrolysis of (1-&gt;4)-beta-D-glucosidic linkages in cellulose, lichenin and cereal beta-D-glucans.</text>
        <dbReference type="EC" id="3.2.1.4"/>
    </reaction>
</comment>
<dbReference type="EC" id="3.2.1.4" evidence="3"/>
<dbReference type="Gene3D" id="1.50.10.10">
    <property type="match status" value="1"/>
</dbReference>
<keyword evidence="6" id="KW-0326">Glycosidase</keyword>
<keyword evidence="4" id="KW-0378">Hydrolase</keyword>
<evidence type="ECO:0000313" key="8">
    <source>
        <dbReference type="EMBL" id="NPE14311.1"/>
    </source>
</evidence>
<evidence type="ECO:0000256" key="2">
    <source>
        <dbReference type="ARBA" id="ARBA00009209"/>
    </source>
</evidence>
<reference evidence="8 9" key="1">
    <citation type="submission" date="2020-05" db="EMBL/GenBank/DDBJ databases">
        <title>Distinct polysaccharide utilization as determinants for interspecies competition between intestinal Prevotella spp.</title>
        <authorList>
            <person name="Galvez E.J.C."/>
            <person name="Iljazovic A."/>
            <person name="Strowig T."/>
        </authorList>
    </citation>
    <scope>NUCLEOTIDE SEQUENCE [LARGE SCALE GENOMIC DNA]</scope>
    <source>
        <strain evidence="8 9">PROD</strain>
    </source>
</reference>
<evidence type="ECO:0000313" key="9">
    <source>
        <dbReference type="Proteomes" id="UP001193734"/>
    </source>
</evidence>
<keyword evidence="5" id="KW-0136">Cellulose degradation</keyword>
<sequence>MSLGTHAENLFVSLLGKSEKEVNERIEKIWEHFFTPADLSCYEAGDEKSVYYEGPDGTAFILDTGNNDVRTEGMSYGMMICVQLDHREQFDKLWKWAKRYMTFSSDSAWDGYFCWQCKSDGTKIGGSNASDGELYFVTALFLASERWDEPHYSDEANKILAKVMNKNSIESGVYNLFDSDSRLVTFVPTRTGHGFTDPSYQLPAFIDKWARTATANRPFWKKAATAARQHLIASANSITGLYPDYSQFDGKAYAWPNATYDTSLYMYDAIRCPMNVGMDYYLCGKDRRNQETVMGHLLAFFKKDGFKHGHFSLDGSRAFGQYSCGMAGANAVGAITLAHSNVPEQRELAREYVKRLWDVQPPTGKFRYYEGLVYFLSMLHVSGHFSLDF</sequence>
<dbReference type="InterPro" id="IPR012341">
    <property type="entry name" value="6hp_glycosidase-like_sf"/>
</dbReference>
<dbReference type="InterPro" id="IPR008928">
    <property type="entry name" value="6-hairpin_glycosidase_sf"/>
</dbReference>
<dbReference type="EMBL" id="JABKKE010000012">
    <property type="protein sequence ID" value="NPE14311.1"/>
    <property type="molecule type" value="Genomic_DNA"/>
</dbReference>
<evidence type="ECO:0000256" key="3">
    <source>
        <dbReference type="ARBA" id="ARBA00012601"/>
    </source>
</evidence>
<evidence type="ECO:0000256" key="5">
    <source>
        <dbReference type="ARBA" id="ARBA00023001"/>
    </source>
</evidence>
<dbReference type="Pfam" id="PF01270">
    <property type="entry name" value="Glyco_hydro_8"/>
    <property type="match status" value="1"/>
</dbReference>
<dbReference type="RefSeq" id="WP_172177389.1">
    <property type="nucleotide sequence ID" value="NZ_CASGKG010000003.1"/>
</dbReference>